<name>A0A1B7ME26_9AGAM</name>
<dbReference type="STRING" id="1314800.A0A1B7ME26"/>
<reference evidence="1 2" key="1">
    <citation type="submission" date="2016-06" db="EMBL/GenBank/DDBJ databases">
        <title>Comparative genomics of the ectomycorrhizal sister species Rhizopogon vinicolor and Rhizopogon vesiculosus (Basidiomycota: Boletales) reveals a divergence of the mating type B locus.</title>
        <authorList>
            <consortium name="DOE Joint Genome Institute"/>
            <person name="Mujic A.B."/>
            <person name="Kuo A."/>
            <person name="Tritt A."/>
            <person name="Lipzen A."/>
            <person name="Chen C."/>
            <person name="Johnson J."/>
            <person name="Sharma A."/>
            <person name="Barry K."/>
            <person name="Grigoriev I.V."/>
            <person name="Spatafora J.W."/>
        </authorList>
    </citation>
    <scope>NUCLEOTIDE SEQUENCE [LARGE SCALE GENOMIC DNA]</scope>
    <source>
        <strain evidence="1 2">AM-OR11-026</strain>
    </source>
</reference>
<accession>A0A1B7ME26</accession>
<dbReference type="AlphaFoldDB" id="A0A1B7ME26"/>
<protein>
    <submittedName>
        <fullName evidence="1">Uncharacterized protein</fullName>
    </submittedName>
</protein>
<feature type="non-terminal residue" evidence="1">
    <location>
        <position position="57"/>
    </location>
</feature>
<sequence length="57" mass="6587">YTIEKLKADLICMTMVRSLGKEYSHFTSSLMLLKSLDKGELQAAILAEESQRRRRPE</sequence>
<evidence type="ECO:0000313" key="2">
    <source>
        <dbReference type="Proteomes" id="UP000092154"/>
    </source>
</evidence>
<gene>
    <name evidence="1" type="ORF">K503DRAFT_669530</name>
</gene>
<evidence type="ECO:0000313" key="1">
    <source>
        <dbReference type="EMBL" id="OAX30845.1"/>
    </source>
</evidence>
<proteinExistence type="predicted"/>
<keyword evidence="2" id="KW-1185">Reference proteome</keyword>
<dbReference type="Proteomes" id="UP000092154">
    <property type="component" value="Unassembled WGS sequence"/>
</dbReference>
<dbReference type="InParanoid" id="A0A1B7ME26"/>
<feature type="non-terminal residue" evidence="1">
    <location>
        <position position="1"/>
    </location>
</feature>
<dbReference type="OrthoDB" id="2681747at2759"/>
<organism evidence="1 2">
    <name type="scientific">Rhizopogon vinicolor AM-OR11-026</name>
    <dbReference type="NCBI Taxonomy" id="1314800"/>
    <lineage>
        <taxon>Eukaryota</taxon>
        <taxon>Fungi</taxon>
        <taxon>Dikarya</taxon>
        <taxon>Basidiomycota</taxon>
        <taxon>Agaricomycotina</taxon>
        <taxon>Agaricomycetes</taxon>
        <taxon>Agaricomycetidae</taxon>
        <taxon>Boletales</taxon>
        <taxon>Suillineae</taxon>
        <taxon>Rhizopogonaceae</taxon>
        <taxon>Rhizopogon</taxon>
    </lineage>
</organism>
<dbReference type="EMBL" id="KV449857">
    <property type="protein sequence ID" value="OAX30845.1"/>
    <property type="molecule type" value="Genomic_DNA"/>
</dbReference>